<accession>A0AAU9QR17</accession>
<dbReference type="AlphaFoldDB" id="A0AAU9QR17"/>
<name>A0AAU9QR17_9VIBR</name>
<comment type="caution">
    <text evidence="1">The sequence shown here is derived from an EMBL/GenBank/DDBJ whole genome shotgun (WGS) entry which is preliminary data.</text>
</comment>
<gene>
    <name evidence="1" type="ORF">THF1A12_40095</name>
</gene>
<dbReference type="Proteomes" id="UP001295462">
    <property type="component" value="Unassembled WGS sequence"/>
</dbReference>
<sequence>MFYRGFTRRSEYSEHMYAHWQYIRNMIKGASFELCYDTAIISHWSHSYENTEHDQLSWTAGENFS</sequence>
<evidence type="ECO:0000313" key="1">
    <source>
        <dbReference type="EMBL" id="CAH1599311.1"/>
    </source>
</evidence>
<protein>
    <submittedName>
        <fullName evidence="1">Uncharacterized protein</fullName>
    </submittedName>
</protein>
<organism evidence="1 2">
    <name type="scientific">Vibrio jasicida</name>
    <dbReference type="NCBI Taxonomy" id="766224"/>
    <lineage>
        <taxon>Bacteria</taxon>
        <taxon>Pseudomonadati</taxon>
        <taxon>Pseudomonadota</taxon>
        <taxon>Gammaproteobacteria</taxon>
        <taxon>Vibrionales</taxon>
        <taxon>Vibrionaceae</taxon>
        <taxon>Vibrio</taxon>
    </lineage>
</organism>
<evidence type="ECO:0000313" key="2">
    <source>
        <dbReference type="Proteomes" id="UP001295462"/>
    </source>
</evidence>
<dbReference type="EMBL" id="CAKMUD010000094">
    <property type="protein sequence ID" value="CAH1599311.1"/>
    <property type="molecule type" value="Genomic_DNA"/>
</dbReference>
<reference evidence="1" key="1">
    <citation type="submission" date="2022-01" db="EMBL/GenBank/DDBJ databases">
        <authorList>
            <person name="Lagorce A."/>
        </authorList>
    </citation>
    <scope>NUCLEOTIDE SEQUENCE</scope>
    <source>
        <strain evidence="1">Th15_F1_A12</strain>
    </source>
</reference>
<proteinExistence type="predicted"/>